<dbReference type="AlphaFoldDB" id="A0A7N0VGK1"/>
<evidence type="ECO:0000313" key="2">
    <source>
        <dbReference type="Proteomes" id="UP000594263"/>
    </source>
</evidence>
<sequence>MVLISNVSICSDSDILVIAHTSTTPLHSTPLHSGGGGGSSTSNLYLTLSNHASIYAVVKLRSDP</sequence>
<accession>A0A7N0VGK1</accession>
<name>A0A7N0VGK1_KALFE</name>
<protein>
    <submittedName>
        <fullName evidence="1">Uncharacterized protein</fullName>
    </submittedName>
</protein>
<dbReference type="Gramene" id="Kaladp0772s0004.1.v1.1">
    <property type="protein sequence ID" value="Kaladp0772s0004.1.v1.1"/>
    <property type="gene ID" value="Kaladp0772s0004.v1.1"/>
</dbReference>
<proteinExistence type="predicted"/>
<keyword evidence="2" id="KW-1185">Reference proteome</keyword>
<evidence type="ECO:0000313" key="1">
    <source>
        <dbReference type="EnsemblPlants" id="Kaladp0772s0004.1.v1.1"/>
    </source>
</evidence>
<dbReference type="EnsemblPlants" id="Kaladp0772s0004.1.v1.1">
    <property type="protein sequence ID" value="Kaladp0772s0004.1.v1.1"/>
    <property type="gene ID" value="Kaladp0772s0004.v1.1"/>
</dbReference>
<reference evidence="1" key="1">
    <citation type="submission" date="2021-01" db="UniProtKB">
        <authorList>
            <consortium name="EnsemblPlants"/>
        </authorList>
    </citation>
    <scope>IDENTIFICATION</scope>
</reference>
<dbReference type="Proteomes" id="UP000594263">
    <property type="component" value="Unplaced"/>
</dbReference>
<organism evidence="1 2">
    <name type="scientific">Kalanchoe fedtschenkoi</name>
    <name type="common">Lavender scallops</name>
    <name type="synonym">South American air plant</name>
    <dbReference type="NCBI Taxonomy" id="63787"/>
    <lineage>
        <taxon>Eukaryota</taxon>
        <taxon>Viridiplantae</taxon>
        <taxon>Streptophyta</taxon>
        <taxon>Embryophyta</taxon>
        <taxon>Tracheophyta</taxon>
        <taxon>Spermatophyta</taxon>
        <taxon>Magnoliopsida</taxon>
        <taxon>eudicotyledons</taxon>
        <taxon>Gunneridae</taxon>
        <taxon>Pentapetalae</taxon>
        <taxon>Saxifragales</taxon>
        <taxon>Crassulaceae</taxon>
        <taxon>Kalanchoe</taxon>
    </lineage>
</organism>